<evidence type="ECO:0000313" key="4">
    <source>
        <dbReference type="EMBL" id="BAV88776.1"/>
    </source>
</evidence>
<evidence type="ECO:0000256" key="3">
    <source>
        <dbReference type="ARBA" id="ARBA00022840"/>
    </source>
</evidence>
<accession>A0A2Z5R2T8</accession>
<evidence type="ECO:0000256" key="2">
    <source>
        <dbReference type="ARBA" id="ARBA00022741"/>
    </source>
</evidence>
<dbReference type="InterPro" id="IPR002698">
    <property type="entry name" value="FTHF_cligase"/>
</dbReference>
<dbReference type="InterPro" id="IPR037171">
    <property type="entry name" value="NagB/RpiA_transferase-like"/>
</dbReference>
<name>A0A2Z5R2T8_9MICC</name>
<dbReference type="KEGG" id="raj:RA11412_2477"/>
<comment type="similarity">
    <text evidence="1">Belongs to the 5-formyltetrahydrofolate cyclo-ligase family.</text>
</comment>
<keyword evidence="3" id="KW-0067">ATP-binding</keyword>
<dbReference type="SUPFAM" id="SSF100950">
    <property type="entry name" value="NagB/RpiA/CoA transferase-like"/>
    <property type="match status" value="1"/>
</dbReference>
<reference evidence="4 5" key="1">
    <citation type="submission" date="2016-10" db="EMBL/GenBank/DDBJ databases">
        <title>Genome sequence of Rothia aeria strain JCM11412.</title>
        <authorList>
            <person name="Nambu T."/>
        </authorList>
    </citation>
    <scope>NUCLEOTIDE SEQUENCE [LARGE SCALE GENOMIC DNA]</scope>
    <source>
        <strain evidence="4 5">JCM 11412</strain>
    </source>
</reference>
<evidence type="ECO:0000256" key="1">
    <source>
        <dbReference type="ARBA" id="ARBA00010638"/>
    </source>
</evidence>
<sequence>MGIAEPEGDAEGPHAFTAADLRLVPALAYGRNGRRLGQGGGYYDRLLPRLSEQALRETTVGVVFADEVLDSIPYDTWDGVLYRVLTENGVHPLGEHATH</sequence>
<evidence type="ECO:0000313" key="5">
    <source>
        <dbReference type="Proteomes" id="UP000250241"/>
    </source>
</evidence>
<dbReference type="InterPro" id="IPR024185">
    <property type="entry name" value="FTHF_cligase-like_sf"/>
</dbReference>
<dbReference type="GO" id="GO:0035999">
    <property type="term" value="P:tetrahydrofolate interconversion"/>
    <property type="evidence" value="ECO:0007669"/>
    <property type="project" value="TreeGrafter"/>
</dbReference>
<dbReference type="Gene3D" id="3.40.50.10420">
    <property type="entry name" value="NagB/RpiA/CoA transferase-like"/>
    <property type="match status" value="1"/>
</dbReference>
<dbReference type="GO" id="GO:0005524">
    <property type="term" value="F:ATP binding"/>
    <property type="evidence" value="ECO:0007669"/>
    <property type="project" value="UniProtKB-KW"/>
</dbReference>
<protein>
    <submittedName>
        <fullName evidence="4">5-formyltetrahydrofolate cyclo-ligase</fullName>
    </submittedName>
</protein>
<keyword evidence="2" id="KW-0547">Nucleotide-binding</keyword>
<dbReference type="PANTHER" id="PTHR23407">
    <property type="entry name" value="ATPASE INHIBITOR/5-FORMYLTETRAHYDROFOLATE CYCLO-LIGASE"/>
    <property type="match status" value="1"/>
</dbReference>
<organism evidence="4 5">
    <name type="scientific">Rothia aeria</name>
    <dbReference type="NCBI Taxonomy" id="172042"/>
    <lineage>
        <taxon>Bacteria</taxon>
        <taxon>Bacillati</taxon>
        <taxon>Actinomycetota</taxon>
        <taxon>Actinomycetes</taxon>
        <taxon>Micrococcales</taxon>
        <taxon>Micrococcaceae</taxon>
        <taxon>Rothia</taxon>
    </lineage>
</organism>
<proteinExistence type="inferred from homology"/>
<gene>
    <name evidence="4" type="ORF">RA11412_2477</name>
</gene>
<dbReference type="EMBL" id="AP017895">
    <property type="protein sequence ID" value="BAV88776.1"/>
    <property type="molecule type" value="Genomic_DNA"/>
</dbReference>
<dbReference type="GO" id="GO:0030272">
    <property type="term" value="F:5-formyltetrahydrofolate cyclo-ligase activity"/>
    <property type="evidence" value="ECO:0007669"/>
    <property type="project" value="TreeGrafter"/>
</dbReference>
<dbReference type="Proteomes" id="UP000250241">
    <property type="component" value="Chromosome"/>
</dbReference>
<keyword evidence="5" id="KW-1185">Reference proteome</keyword>
<dbReference type="Pfam" id="PF01812">
    <property type="entry name" value="5-FTHF_cyc-lig"/>
    <property type="match status" value="1"/>
</dbReference>
<dbReference type="PANTHER" id="PTHR23407:SF1">
    <property type="entry name" value="5-FORMYLTETRAHYDROFOLATE CYCLO-LIGASE"/>
    <property type="match status" value="1"/>
</dbReference>
<dbReference type="GO" id="GO:0009396">
    <property type="term" value="P:folic acid-containing compound biosynthetic process"/>
    <property type="evidence" value="ECO:0007669"/>
    <property type="project" value="TreeGrafter"/>
</dbReference>
<dbReference type="AlphaFoldDB" id="A0A2Z5R2T8"/>
<keyword evidence="4" id="KW-0436">Ligase</keyword>